<feature type="region of interest" description="Disordered" evidence="7">
    <location>
        <begin position="281"/>
        <end position="300"/>
    </location>
</feature>
<dbReference type="GO" id="GO:0008270">
    <property type="term" value="F:zinc ion binding"/>
    <property type="evidence" value="ECO:0007669"/>
    <property type="project" value="InterPro"/>
</dbReference>
<keyword evidence="3" id="KW-0805">Transcription regulation</keyword>
<dbReference type="AlphaFoldDB" id="A0A0D1YKR2"/>
<accession>A0A0D1YKR2</accession>
<dbReference type="SUPFAM" id="SSF57701">
    <property type="entry name" value="Zn2/Cys6 DNA-binding domain"/>
    <property type="match status" value="1"/>
</dbReference>
<sequence>MWQSHSLPVQYSPATVEVVARPQAREPIYTPRRKQACSRCHTKRIKCLGGVPCRNCTLSNSSCTFPPPRPSRNSVSQQAPVSPPRVTKEDQSVSGATDRAVTLPPSRSWNYRRSEKDFNSSRSSHSNQVLRQTYRGSPSCRTFTEQFVAWTAVQRLQVNPFNDTSFDPNWATLGQSDYGSMNTGLEISIDTTVSRPSARPEPTKPVKIRLPPYNYSMHLIQCVESAIGHEQHYFRRQQLRTKLAQMYQNPESTQSKDQGWLCHWLAILALGELYGNTRQTAPADVHENGRPLSQPDDEPPGAQYYHQSVAFLQQVAENPNVQYIETLSLLAIYAFSMDKINTAYMYNGLSMRGALSLGLHRSPQDSPSERSNLPEAELEHQKRVFWTVYYQDLLTTTTTGRPWGILDDEITIDYADSSRLASESLMDFFDPEESNAHLEIMRLRGQTYSSLYGYAGTAINPYSHISLFDFDLGSCLSQQHLDKMEEFNQGLLAWHRDLPVQLQLTRSWDGSLLNLNRVTASLHLIYHQTNLVLLRPALVDIHNDWFEAQTKQPATTIEIFPTGSKSMLQAFRHASLESARETATILQWLKHQGALAIYSYFDASYAFTAAITLYLARLTPPSVHDHTRLYNTSISFTDEDQAALNTTLSILRQQSSAGNVPAREFQRQLRVLDNNLQALQTALTNRVVLDDLNFDDLDGTDLTTFPSHSNASASTLLGLQTAS</sequence>
<dbReference type="InterPro" id="IPR036864">
    <property type="entry name" value="Zn2-C6_fun-type_DNA-bd_sf"/>
</dbReference>
<dbReference type="PANTHER" id="PTHR47540">
    <property type="entry name" value="THIAMINE REPRESSIBLE GENES REGULATORY PROTEIN THI5"/>
    <property type="match status" value="1"/>
</dbReference>
<dbReference type="GO" id="GO:0006351">
    <property type="term" value="P:DNA-templated transcription"/>
    <property type="evidence" value="ECO:0007669"/>
    <property type="project" value="InterPro"/>
</dbReference>
<dbReference type="Pfam" id="PF04082">
    <property type="entry name" value="Fungal_trans"/>
    <property type="match status" value="1"/>
</dbReference>
<feature type="domain" description="Zn(2)-C6 fungal-type" evidence="8">
    <location>
        <begin position="36"/>
        <end position="65"/>
    </location>
</feature>
<evidence type="ECO:0000256" key="6">
    <source>
        <dbReference type="ARBA" id="ARBA00023242"/>
    </source>
</evidence>
<dbReference type="GO" id="GO:0000981">
    <property type="term" value="F:DNA-binding transcription factor activity, RNA polymerase II-specific"/>
    <property type="evidence" value="ECO:0007669"/>
    <property type="project" value="InterPro"/>
</dbReference>
<feature type="compositionally biased region" description="Polar residues" evidence="7">
    <location>
        <begin position="71"/>
        <end position="80"/>
    </location>
</feature>
<keyword evidence="2" id="KW-0479">Metal-binding</keyword>
<evidence type="ECO:0000259" key="8">
    <source>
        <dbReference type="PROSITE" id="PS50048"/>
    </source>
</evidence>
<dbReference type="InterPro" id="IPR001138">
    <property type="entry name" value="Zn2Cys6_DnaBD"/>
</dbReference>
<evidence type="ECO:0000256" key="3">
    <source>
        <dbReference type="ARBA" id="ARBA00023015"/>
    </source>
</evidence>
<dbReference type="HOGENOM" id="CLU_006926_5_1_1"/>
<comment type="subcellular location">
    <subcellularLocation>
        <location evidence="1">Nucleus</location>
    </subcellularLocation>
</comment>
<dbReference type="OrthoDB" id="3266505at2759"/>
<dbReference type="PANTHER" id="PTHR47540:SF6">
    <property type="entry name" value="ZN(II)2CYS6 TRANSCRIPTION FACTOR (EUROFUNG)"/>
    <property type="match status" value="1"/>
</dbReference>
<feature type="compositionally biased region" description="Polar residues" evidence="7">
    <location>
        <begin position="120"/>
        <end position="131"/>
    </location>
</feature>
<evidence type="ECO:0000256" key="2">
    <source>
        <dbReference type="ARBA" id="ARBA00022723"/>
    </source>
</evidence>
<dbReference type="CDD" id="cd12148">
    <property type="entry name" value="fungal_TF_MHR"/>
    <property type="match status" value="1"/>
</dbReference>
<dbReference type="InterPro" id="IPR007219">
    <property type="entry name" value="XnlR_reg_dom"/>
</dbReference>
<dbReference type="SMART" id="SM00066">
    <property type="entry name" value="GAL4"/>
    <property type="match status" value="1"/>
</dbReference>
<dbReference type="EMBL" id="KN846952">
    <property type="protein sequence ID" value="KIV83427.1"/>
    <property type="molecule type" value="Genomic_DNA"/>
</dbReference>
<evidence type="ECO:0000256" key="7">
    <source>
        <dbReference type="SAM" id="MobiDB-lite"/>
    </source>
</evidence>
<keyword evidence="5" id="KW-0804">Transcription</keyword>
<dbReference type="PROSITE" id="PS00463">
    <property type="entry name" value="ZN2_CY6_FUNGAL_1"/>
    <property type="match status" value="1"/>
</dbReference>
<evidence type="ECO:0000313" key="9">
    <source>
        <dbReference type="EMBL" id="KIV83427.1"/>
    </source>
</evidence>
<dbReference type="CDD" id="cd00067">
    <property type="entry name" value="GAL4"/>
    <property type="match status" value="1"/>
</dbReference>
<keyword evidence="4" id="KW-0238">DNA-binding</keyword>
<dbReference type="Gene3D" id="4.10.240.10">
    <property type="entry name" value="Zn(2)-C6 fungal-type DNA-binding domain"/>
    <property type="match status" value="1"/>
</dbReference>
<dbReference type="SMART" id="SM00906">
    <property type="entry name" value="Fungal_trans"/>
    <property type="match status" value="1"/>
</dbReference>
<dbReference type="GO" id="GO:0045944">
    <property type="term" value="P:positive regulation of transcription by RNA polymerase II"/>
    <property type="evidence" value="ECO:0007669"/>
    <property type="project" value="TreeGrafter"/>
</dbReference>
<gene>
    <name evidence="9" type="ORF">PV11_05454</name>
</gene>
<protein>
    <recommendedName>
        <fullName evidence="8">Zn(2)-C6 fungal-type domain-containing protein</fullName>
    </recommendedName>
</protein>
<organism evidence="9 10">
    <name type="scientific">Exophiala sideris</name>
    <dbReference type="NCBI Taxonomy" id="1016849"/>
    <lineage>
        <taxon>Eukaryota</taxon>
        <taxon>Fungi</taxon>
        <taxon>Dikarya</taxon>
        <taxon>Ascomycota</taxon>
        <taxon>Pezizomycotina</taxon>
        <taxon>Eurotiomycetes</taxon>
        <taxon>Chaetothyriomycetidae</taxon>
        <taxon>Chaetothyriales</taxon>
        <taxon>Herpotrichiellaceae</taxon>
        <taxon>Exophiala</taxon>
    </lineage>
</organism>
<dbReference type="InterPro" id="IPR051711">
    <property type="entry name" value="Stress_Response_Reg"/>
</dbReference>
<evidence type="ECO:0000256" key="5">
    <source>
        <dbReference type="ARBA" id="ARBA00023163"/>
    </source>
</evidence>
<dbReference type="Proteomes" id="UP000053599">
    <property type="component" value="Unassembled WGS sequence"/>
</dbReference>
<evidence type="ECO:0000256" key="4">
    <source>
        <dbReference type="ARBA" id="ARBA00023125"/>
    </source>
</evidence>
<feature type="region of interest" description="Disordered" evidence="7">
    <location>
        <begin position="64"/>
        <end position="131"/>
    </location>
</feature>
<proteinExistence type="predicted"/>
<keyword evidence="6" id="KW-0539">Nucleus</keyword>
<dbReference type="GO" id="GO:0043565">
    <property type="term" value="F:sequence-specific DNA binding"/>
    <property type="evidence" value="ECO:0007669"/>
    <property type="project" value="TreeGrafter"/>
</dbReference>
<evidence type="ECO:0000256" key="1">
    <source>
        <dbReference type="ARBA" id="ARBA00004123"/>
    </source>
</evidence>
<reference evidence="9 10" key="1">
    <citation type="submission" date="2015-01" db="EMBL/GenBank/DDBJ databases">
        <title>The Genome Sequence of Exophiala sideris CBS121828.</title>
        <authorList>
            <consortium name="The Broad Institute Genomics Platform"/>
            <person name="Cuomo C."/>
            <person name="de Hoog S."/>
            <person name="Gorbushina A."/>
            <person name="Stielow B."/>
            <person name="Teixiera M."/>
            <person name="Abouelleil A."/>
            <person name="Chapman S.B."/>
            <person name="Priest M."/>
            <person name="Young S.K."/>
            <person name="Wortman J."/>
            <person name="Nusbaum C."/>
            <person name="Birren B."/>
        </authorList>
    </citation>
    <scope>NUCLEOTIDE SEQUENCE [LARGE SCALE GENOMIC DNA]</scope>
    <source>
        <strain evidence="9 10">CBS 121828</strain>
    </source>
</reference>
<name>A0A0D1YKR2_9EURO</name>
<dbReference type="STRING" id="1016849.A0A0D1YKR2"/>
<dbReference type="PROSITE" id="PS50048">
    <property type="entry name" value="ZN2_CY6_FUNGAL_2"/>
    <property type="match status" value="1"/>
</dbReference>
<dbReference type="GO" id="GO:0005634">
    <property type="term" value="C:nucleus"/>
    <property type="evidence" value="ECO:0007669"/>
    <property type="project" value="UniProtKB-SubCell"/>
</dbReference>
<evidence type="ECO:0000313" key="10">
    <source>
        <dbReference type="Proteomes" id="UP000053599"/>
    </source>
</evidence>
<dbReference type="Pfam" id="PF00172">
    <property type="entry name" value="Zn_clus"/>
    <property type="match status" value="1"/>
</dbReference>